<dbReference type="GO" id="GO:0005524">
    <property type="term" value="F:ATP binding"/>
    <property type="evidence" value="ECO:0007669"/>
    <property type="project" value="UniProtKB-KW"/>
</dbReference>
<sequence>MKNALRISCSRNNLKVVRDFVTDYLAAYHLADLQLNQIILAVDEVVANLIIHGNAEDESQHLDLAVEVKGEMFGIEILDQATHSYKPASYHEPDLQEFIRQGKKGGMGMTLVNRIMDRVEFTTSGSRNVCRLYKRIAI</sequence>
<dbReference type="EMBL" id="CP114767">
    <property type="protein sequence ID" value="WBA40478.1"/>
    <property type="molecule type" value="Genomic_DNA"/>
</dbReference>
<evidence type="ECO:0000313" key="3">
    <source>
        <dbReference type="EMBL" id="WBA40478.1"/>
    </source>
</evidence>
<dbReference type="CDD" id="cd16936">
    <property type="entry name" value="HATPase_RsbW-like"/>
    <property type="match status" value="1"/>
</dbReference>
<evidence type="ECO:0000313" key="4">
    <source>
        <dbReference type="Proteomes" id="UP001211005"/>
    </source>
</evidence>
<proteinExistence type="predicted"/>
<accession>A0ABY7LNK7</accession>
<evidence type="ECO:0000259" key="2">
    <source>
        <dbReference type="Pfam" id="PF13581"/>
    </source>
</evidence>
<dbReference type="PANTHER" id="PTHR35526:SF3">
    <property type="entry name" value="ANTI-SIGMA-F FACTOR RSBW"/>
    <property type="match status" value="1"/>
</dbReference>
<dbReference type="RefSeq" id="WP_269558581.1">
    <property type="nucleotide sequence ID" value="NZ_CP114767.1"/>
</dbReference>
<protein>
    <submittedName>
        <fullName evidence="3">ATP-binding protein</fullName>
    </submittedName>
</protein>
<reference evidence="3 4" key="1">
    <citation type="submission" date="2022-12" db="EMBL/GenBank/DDBJ databases">
        <title>Hymenobacter canadensis sp. nov. isolated from lake water of the Cambridge Bay, Canada.</title>
        <authorList>
            <person name="Kim W.H."/>
            <person name="Lee Y.M."/>
        </authorList>
    </citation>
    <scope>NUCLEOTIDE SEQUENCE [LARGE SCALE GENOMIC DNA]</scope>
    <source>
        <strain evidence="3 4">PAMC 29467</strain>
    </source>
</reference>
<name>A0ABY7LNK7_9BACT</name>
<keyword evidence="3" id="KW-0067">ATP-binding</keyword>
<keyword evidence="3" id="KW-0547">Nucleotide-binding</keyword>
<dbReference type="InterPro" id="IPR050267">
    <property type="entry name" value="Anti-sigma-factor_SerPK"/>
</dbReference>
<organism evidence="3 4">
    <name type="scientific">Hymenobacter canadensis</name>
    <dbReference type="NCBI Taxonomy" id="2999067"/>
    <lineage>
        <taxon>Bacteria</taxon>
        <taxon>Pseudomonadati</taxon>
        <taxon>Bacteroidota</taxon>
        <taxon>Cytophagia</taxon>
        <taxon>Cytophagales</taxon>
        <taxon>Hymenobacteraceae</taxon>
        <taxon>Hymenobacter</taxon>
    </lineage>
</organism>
<dbReference type="SUPFAM" id="SSF55874">
    <property type="entry name" value="ATPase domain of HSP90 chaperone/DNA topoisomerase II/histidine kinase"/>
    <property type="match status" value="1"/>
</dbReference>
<keyword evidence="1" id="KW-0723">Serine/threonine-protein kinase</keyword>
<keyword evidence="1" id="KW-0808">Transferase</keyword>
<gene>
    <name evidence="3" type="ORF">O3303_11620</name>
</gene>
<keyword evidence="1" id="KW-0418">Kinase</keyword>
<dbReference type="PANTHER" id="PTHR35526">
    <property type="entry name" value="ANTI-SIGMA-F FACTOR RSBW-RELATED"/>
    <property type="match status" value="1"/>
</dbReference>
<evidence type="ECO:0000256" key="1">
    <source>
        <dbReference type="ARBA" id="ARBA00022527"/>
    </source>
</evidence>
<keyword evidence="4" id="KW-1185">Reference proteome</keyword>
<dbReference type="Gene3D" id="3.30.565.10">
    <property type="entry name" value="Histidine kinase-like ATPase, C-terminal domain"/>
    <property type="match status" value="1"/>
</dbReference>
<dbReference type="Pfam" id="PF13581">
    <property type="entry name" value="HATPase_c_2"/>
    <property type="match status" value="1"/>
</dbReference>
<dbReference type="InterPro" id="IPR036890">
    <property type="entry name" value="HATPase_C_sf"/>
</dbReference>
<feature type="domain" description="Histidine kinase/HSP90-like ATPase" evidence="2">
    <location>
        <begin position="12"/>
        <end position="133"/>
    </location>
</feature>
<dbReference type="InterPro" id="IPR003594">
    <property type="entry name" value="HATPase_dom"/>
</dbReference>
<dbReference type="Proteomes" id="UP001211005">
    <property type="component" value="Chromosome"/>
</dbReference>